<reference evidence="6" key="1">
    <citation type="submission" date="2018-11" db="EMBL/GenBank/DDBJ databases">
        <authorList>
            <person name="Grassa J C."/>
        </authorList>
    </citation>
    <scope>NUCLEOTIDE SEQUENCE [LARGE SCALE GENOMIC DNA]</scope>
</reference>
<keyword evidence="2" id="KW-0479">Metal-binding</keyword>
<dbReference type="GO" id="GO:0003899">
    <property type="term" value="F:DNA-directed RNA polymerase activity"/>
    <property type="evidence" value="ECO:0007669"/>
    <property type="project" value="InterPro"/>
</dbReference>
<dbReference type="GO" id="GO:0008270">
    <property type="term" value="F:zinc ion binding"/>
    <property type="evidence" value="ECO:0007669"/>
    <property type="project" value="InterPro"/>
</dbReference>
<dbReference type="Gramene" id="evm.model.08.1139">
    <property type="protein sequence ID" value="cds.evm.model.08.1139"/>
    <property type="gene ID" value="evm.TU.08.1139"/>
</dbReference>
<organism evidence="6 7">
    <name type="scientific">Cannabis sativa</name>
    <name type="common">Hemp</name>
    <name type="synonym">Marijuana</name>
    <dbReference type="NCBI Taxonomy" id="3483"/>
    <lineage>
        <taxon>Eukaryota</taxon>
        <taxon>Viridiplantae</taxon>
        <taxon>Streptophyta</taxon>
        <taxon>Embryophyta</taxon>
        <taxon>Tracheophyta</taxon>
        <taxon>Spermatophyta</taxon>
        <taxon>Magnoliopsida</taxon>
        <taxon>eudicotyledons</taxon>
        <taxon>Gunneridae</taxon>
        <taxon>Pentapetalae</taxon>
        <taxon>rosids</taxon>
        <taxon>fabids</taxon>
        <taxon>Rosales</taxon>
        <taxon>Cannabaceae</taxon>
        <taxon>Cannabis</taxon>
    </lineage>
</organism>
<accession>A0A803Q7R0</accession>
<dbReference type="InterPro" id="IPR039747">
    <property type="entry name" value="RPABC4"/>
</dbReference>
<dbReference type="SUPFAM" id="SSF63393">
    <property type="entry name" value="RNA polymerase subunits"/>
    <property type="match status" value="1"/>
</dbReference>
<dbReference type="GO" id="GO:0005665">
    <property type="term" value="C:RNA polymerase II, core complex"/>
    <property type="evidence" value="ECO:0007669"/>
    <property type="project" value="TreeGrafter"/>
</dbReference>
<dbReference type="PANTHER" id="PTHR12056:SF2">
    <property type="entry name" value="GEO11084P1"/>
    <property type="match status" value="1"/>
</dbReference>
<protein>
    <submittedName>
        <fullName evidence="6">Uncharacterized protein</fullName>
    </submittedName>
</protein>
<dbReference type="EMBL" id="UZAU01000705">
    <property type="status" value="NOT_ANNOTATED_CDS"/>
    <property type="molecule type" value="Genomic_DNA"/>
</dbReference>
<keyword evidence="3" id="KW-0862">Zinc</keyword>
<dbReference type="GO" id="GO:0006351">
    <property type="term" value="P:DNA-templated transcription"/>
    <property type="evidence" value="ECO:0007669"/>
    <property type="project" value="InterPro"/>
</dbReference>
<evidence type="ECO:0000256" key="4">
    <source>
        <dbReference type="ARBA" id="ARBA00023242"/>
    </source>
</evidence>
<dbReference type="PANTHER" id="PTHR12056">
    <property type="entry name" value="DNA-DIRECTED RNA POLYMERASES I, II, AND III"/>
    <property type="match status" value="1"/>
</dbReference>
<evidence type="ECO:0000256" key="3">
    <source>
        <dbReference type="ARBA" id="ARBA00022833"/>
    </source>
</evidence>
<dbReference type="Gene3D" id="2.20.28.30">
    <property type="entry name" value="RNA polymerase ii, chain L"/>
    <property type="match status" value="1"/>
</dbReference>
<dbReference type="GO" id="GO:0003677">
    <property type="term" value="F:DNA binding"/>
    <property type="evidence" value="ECO:0007669"/>
    <property type="project" value="InterPro"/>
</dbReference>
<sequence length="380" mass="42734">MDPPPPEPVSYICGDCGMENTLKPGDVIQCRECGYRILYKKRTRRNAGGGLTPRTLVWCQAIPDCRPVVPSCGKVIPSCRARLHHPCFVFGGKRVSYLEATHLSSWLFLHPECQLLRAMFPTAEIINISSSDSEDASHSPFTRYARLMFERANHLEHIIACQERAEKIQGSLLPMPDTPPCSRAAEPPICGIASFFRRPPLSGVPRINTLACKSAPRKCVSSYLPKRHIPPLPTEFDFVYSDIRSTLPTDNIHKIMDTFKVQATSGLVLRSAEQDEFASAPMSSVASLTEQLEESLSIRQRYLLHSYVRTKRLRARIDKLQHRLCTIKARNKEELEDKIERLLYAVWIQNPDINYSILGSFAAQMVESFKAECGDAVAAC</sequence>
<evidence type="ECO:0000313" key="6">
    <source>
        <dbReference type="EnsemblPlants" id="cds.evm.model.08.1139"/>
    </source>
</evidence>
<dbReference type="InterPro" id="IPR029040">
    <property type="entry name" value="RPABC4/Spt4"/>
</dbReference>
<evidence type="ECO:0000256" key="5">
    <source>
        <dbReference type="ARBA" id="ARBA00025770"/>
    </source>
</evidence>
<dbReference type="InterPro" id="IPR006591">
    <property type="entry name" value="RNAP_P/RPABC4"/>
</dbReference>
<evidence type="ECO:0000313" key="7">
    <source>
        <dbReference type="Proteomes" id="UP000596661"/>
    </source>
</evidence>
<dbReference type="GO" id="GO:0005666">
    <property type="term" value="C:RNA polymerase III complex"/>
    <property type="evidence" value="ECO:0007669"/>
    <property type="project" value="TreeGrafter"/>
</dbReference>
<dbReference type="AlphaFoldDB" id="A0A803Q7R0"/>
<dbReference type="SMART" id="SM00659">
    <property type="entry name" value="RPOLCX"/>
    <property type="match status" value="1"/>
</dbReference>
<comment type="similarity">
    <text evidence="5">Belongs to the archaeal Rpo12/eukaryotic RPC10 RNA polymerase subunit family.</text>
</comment>
<keyword evidence="4" id="KW-0539">Nucleus</keyword>
<proteinExistence type="inferred from homology"/>
<dbReference type="Proteomes" id="UP000596661">
    <property type="component" value="Chromosome 8"/>
</dbReference>
<name>A0A803Q7R0_CANSA</name>
<evidence type="ECO:0000256" key="2">
    <source>
        <dbReference type="ARBA" id="ARBA00022723"/>
    </source>
</evidence>
<dbReference type="FunFam" id="2.20.28.30:FF:000002">
    <property type="entry name" value="DNA-directed RNA polymerases II, IV and V subunit 12"/>
    <property type="match status" value="1"/>
</dbReference>
<dbReference type="Pfam" id="PF03604">
    <property type="entry name" value="Zn_ribbon_RPAB4"/>
    <property type="match status" value="1"/>
</dbReference>
<dbReference type="EnsemblPlants" id="evm.model.08.1139">
    <property type="protein sequence ID" value="cds.evm.model.08.1139"/>
    <property type="gene ID" value="evm.TU.08.1139"/>
</dbReference>
<reference evidence="6" key="2">
    <citation type="submission" date="2021-03" db="UniProtKB">
        <authorList>
            <consortium name="EnsemblPlants"/>
        </authorList>
    </citation>
    <scope>IDENTIFICATION</scope>
</reference>
<evidence type="ECO:0000256" key="1">
    <source>
        <dbReference type="ARBA" id="ARBA00004123"/>
    </source>
</evidence>
<comment type="subcellular location">
    <subcellularLocation>
        <location evidence="1">Nucleus</location>
    </subcellularLocation>
</comment>
<dbReference type="GO" id="GO:0005736">
    <property type="term" value="C:RNA polymerase I complex"/>
    <property type="evidence" value="ECO:0007669"/>
    <property type="project" value="TreeGrafter"/>
</dbReference>
<keyword evidence="7" id="KW-1185">Reference proteome</keyword>